<dbReference type="GO" id="GO:0016020">
    <property type="term" value="C:membrane"/>
    <property type="evidence" value="ECO:0007669"/>
    <property type="project" value="InterPro"/>
</dbReference>
<evidence type="ECO:0000256" key="14">
    <source>
        <dbReference type="SAM" id="MobiDB-lite"/>
    </source>
</evidence>
<feature type="active site" evidence="10">
    <location>
        <position position="321"/>
    </location>
</feature>
<reference evidence="16 17" key="1">
    <citation type="submission" date="2018-02" db="EMBL/GenBank/DDBJ databases">
        <title>The genomes of Aspergillus section Nigri reveals drivers in fungal speciation.</title>
        <authorList>
            <consortium name="DOE Joint Genome Institute"/>
            <person name="Vesth T.C."/>
            <person name="Nybo J."/>
            <person name="Theobald S."/>
            <person name="Brandl J."/>
            <person name="Frisvad J.C."/>
            <person name="Nielsen K.F."/>
            <person name="Lyhne E.K."/>
            <person name="Kogle M.E."/>
            <person name="Kuo A."/>
            <person name="Riley R."/>
            <person name="Clum A."/>
            <person name="Nolan M."/>
            <person name="Lipzen A."/>
            <person name="Salamov A."/>
            <person name="Henrissat B."/>
            <person name="Wiebenga A."/>
            <person name="De vries R.P."/>
            <person name="Grigoriev I.V."/>
            <person name="Mortensen U.H."/>
            <person name="Andersen M.R."/>
            <person name="Baker S.E."/>
        </authorList>
    </citation>
    <scope>NUCLEOTIDE SEQUENCE [LARGE SCALE GENOMIC DNA]</scope>
    <source>
        <strain evidence="16 17">CBS 121593</strain>
    </source>
</reference>
<feature type="active site" description="Proton donor" evidence="10">
    <location>
        <position position="438"/>
    </location>
</feature>
<evidence type="ECO:0000256" key="4">
    <source>
        <dbReference type="ARBA" id="ARBA00004922"/>
    </source>
</evidence>
<gene>
    <name evidence="16" type="ORF">BO80DRAFT_255070</name>
</gene>
<dbReference type="EC" id="3.2.1.-" evidence="13"/>
<dbReference type="OrthoDB" id="8118055at2759"/>
<dbReference type="STRING" id="1448316.A0A395H816"/>
<keyword evidence="11" id="KW-0479">Metal-binding</keyword>
<comment type="function">
    <text evidence="9">Involved in the maturation of Asn-linked oligosaccharides. Progressively trims alpha-1,2-linked mannose residues from Man(9)GlcNAc(2) to produce Man(5)GlcNAc(2).</text>
</comment>
<dbReference type="Pfam" id="PF01532">
    <property type="entry name" value="Glyco_hydro_47"/>
    <property type="match status" value="1"/>
</dbReference>
<dbReference type="EMBL" id="KZ824425">
    <property type="protein sequence ID" value="RAL04062.1"/>
    <property type="molecule type" value="Genomic_DNA"/>
</dbReference>
<keyword evidence="7 12" id="KW-1015">Disulfide bond</keyword>
<dbReference type="InterPro" id="IPR036026">
    <property type="entry name" value="Seven-hairpin_glycosidases"/>
</dbReference>
<dbReference type="InterPro" id="IPR012341">
    <property type="entry name" value="6hp_glycosidase-like_sf"/>
</dbReference>
<sequence>MMISRRSYLLPTIILLCITYALFSNLPPGAEPPNAHNHLYQQYATDPPPPKEGRTRWRKHVEQYPISDYIPLPTSATSPIPRIQYDFPRESWFARWGRVKRQRAVKKAFQHAWKGYKDNAWLEDELSPLTGGHRETFAGWAATLVDSLDTLVIMGLMDEFEEAVEAVEFIDFTTTNAIQINIFETNIRYLGGLLGAYDLTHGRYPVLLKKAVEIADMIYGSFDTRNRMPQSRWEWTRSAGGLKIEPGRNTILAELGSLNLEFTRLSQLTNDPKYFDAIQRITDFLEESQEKTNVPGMWPLMVNAKDLEFADPRFTIGGMADSTYEYLPKEHMLLGGQTSQYRKMYNSFMKALKSHLLFRPKTLDGRDILFAGNMRVSEPSNGKETLEPQWEHLKCYLGGTVGIGAKVFDRPEELSIARKLVDGCIWAYDVMPTGIMPEVLHLTVCKNRENCKLSKSARTGKTTSDGKKLPPGVADIPDAKYLLRPEAIESVFIMYRLTGDTLLQDAAWRMFQNIERMTRTSYGHAAISDVRDPESPQMDYMESFWLAETLKYFYLIFSEPDLVNLDKYVLNTEAHPFKRPTAASQ</sequence>
<comment type="similarity">
    <text evidence="5 13">Belongs to the glycosyl hydrolase 47 family.</text>
</comment>
<organism evidence="16 17">
    <name type="scientific">Aspergillus ibericus CBS 121593</name>
    <dbReference type="NCBI Taxonomy" id="1448316"/>
    <lineage>
        <taxon>Eukaryota</taxon>
        <taxon>Fungi</taxon>
        <taxon>Dikarya</taxon>
        <taxon>Ascomycota</taxon>
        <taxon>Pezizomycotina</taxon>
        <taxon>Eurotiomycetes</taxon>
        <taxon>Eurotiomycetidae</taxon>
        <taxon>Eurotiales</taxon>
        <taxon>Aspergillaceae</taxon>
        <taxon>Aspergillus</taxon>
        <taxon>Aspergillus subgen. Circumdati</taxon>
    </lineage>
</organism>
<evidence type="ECO:0000256" key="10">
    <source>
        <dbReference type="PIRSR" id="PIRSR601382-1"/>
    </source>
</evidence>
<dbReference type="Gene3D" id="1.50.10.10">
    <property type="match status" value="1"/>
</dbReference>
<evidence type="ECO:0000256" key="11">
    <source>
        <dbReference type="PIRSR" id="PIRSR601382-2"/>
    </source>
</evidence>
<proteinExistence type="inferred from homology"/>
<dbReference type="GO" id="GO:0004571">
    <property type="term" value="F:mannosyl-oligosaccharide 1,2-alpha-mannosidase activity"/>
    <property type="evidence" value="ECO:0007669"/>
    <property type="project" value="InterPro"/>
</dbReference>
<dbReference type="RefSeq" id="XP_025578389.1">
    <property type="nucleotide sequence ID" value="XM_025714668.1"/>
</dbReference>
<keyword evidence="6 13" id="KW-0378">Hydrolase</keyword>
<evidence type="ECO:0000256" key="9">
    <source>
        <dbReference type="ARBA" id="ARBA00024790"/>
    </source>
</evidence>
<dbReference type="PANTHER" id="PTHR11742:SF49">
    <property type="entry name" value="ALPHA-1,2-MANNOSIDASE"/>
    <property type="match status" value="1"/>
</dbReference>
<dbReference type="Proteomes" id="UP000249402">
    <property type="component" value="Unassembled WGS sequence"/>
</dbReference>
<evidence type="ECO:0000256" key="13">
    <source>
        <dbReference type="RuleBase" id="RU361193"/>
    </source>
</evidence>
<dbReference type="VEuPathDB" id="FungiDB:BO80DRAFT_255070"/>
<dbReference type="GO" id="GO:0005975">
    <property type="term" value="P:carbohydrate metabolic process"/>
    <property type="evidence" value="ECO:0007669"/>
    <property type="project" value="InterPro"/>
</dbReference>
<feature type="chain" id="PRO_5017319181" description="alpha-1,2-Mannosidase" evidence="15">
    <location>
        <begin position="24"/>
        <end position="585"/>
    </location>
</feature>
<keyword evidence="17" id="KW-1185">Reference proteome</keyword>
<dbReference type="InterPro" id="IPR001382">
    <property type="entry name" value="Glyco_hydro_47"/>
</dbReference>
<evidence type="ECO:0000256" key="12">
    <source>
        <dbReference type="PIRSR" id="PIRSR601382-3"/>
    </source>
</evidence>
<dbReference type="GO" id="GO:0060205">
    <property type="term" value="C:cytoplasmic vesicle lumen"/>
    <property type="evidence" value="ECO:0007669"/>
    <property type="project" value="UniProtKB-SubCell"/>
</dbReference>
<evidence type="ECO:0000256" key="7">
    <source>
        <dbReference type="ARBA" id="ARBA00023157"/>
    </source>
</evidence>
<dbReference type="InterPro" id="IPR050749">
    <property type="entry name" value="Glycosyl_Hydrolase_47"/>
</dbReference>
<evidence type="ECO:0000256" key="1">
    <source>
        <dbReference type="ARBA" id="ARBA00001913"/>
    </source>
</evidence>
<evidence type="ECO:0000256" key="6">
    <source>
        <dbReference type="ARBA" id="ARBA00022801"/>
    </source>
</evidence>
<comment type="subcellular location">
    <subcellularLocation>
        <location evidence="3">Cytoplasmic vesicle lumen</location>
    </subcellularLocation>
</comment>
<dbReference type="PANTHER" id="PTHR11742">
    <property type="entry name" value="MANNOSYL-OLIGOSACCHARIDE ALPHA-1,2-MANNOSIDASE-RELATED"/>
    <property type="match status" value="1"/>
</dbReference>
<evidence type="ECO:0000256" key="8">
    <source>
        <dbReference type="ARBA" id="ARBA00023329"/>
    </source>
</evidence>
<dbReference type="GeneID" id="37219533"/>
<keyword evidence="13" id="KW-0326">Glycosidase</keyword>
<evidence type="ECO:0000256" key="15">
    <source>
        <dbReference type="SAM" id="SignalP"/>
    </source>
</evidence>
<feature type="active site" evidence="10">
    <location>
        <position position="486"/>
    </location>
</feature>
<keyword evidence="8" id="KW-0968">Cytoplasmic vesicle</keyword>
<evidence type="ECO:0000313" key="16">
    <source>
        <dbReference type="EMBL" id="RAL04062.1"/>
    </source>
</evidence>
<protein>
    <recommendedName>
        <fullName evidence="13">alpha-1,2-Mannosidase</fullName>
        <ecNumber evidence="13">3.2.1.-</ecNumber>
    </recommendedName>
</protein>
<comment type="pathway">
    <text evidence="4">Protein modification; protein glycosylation.</text>
</comment>
<evidence type="ECO:0000256" key="2">
    <source>
        <dbReference type="ARBA" id="ARBA00001946"/>
    </source>
</evidence>
<evidence type="ECO:0000256" key="5">
    <source>
        <dbReference type="ARBA" id="ARBA00007658"/>
    </source>
</evidence>
<keyword evidence="11" id="KW-0106">Calcium</keyword>
<feature type="binding site" evidence="11">
    <location>
        <position position="572"/>
    </location>
    <ligand>
        <name>Ca(2+)</name>
        <dbReference type="ChEBI" id="CHEBI:29108"/>
    </ligand>
</feature>
<feature type="active site" description="Proton donor" evidence="10">
    <location>
        <position position="184"/>
    </location>
</feature>
<dbReference type="GO" id="GO:0005783">
    <property type="term" value="C:endoplasmic reticulum"/>
    <property type="evidence" value="ECO:0007669"/>
    <property type="project" value="TreeGrafter"/>
</dbReference>
<feature type="disulfide bond" evidence="12">
    <location>
        <begin position="395"/>
        <end position="424"/>
    </location>
</feature>
<keyword evidence="15" id="KW-0732">Signal</keyword>
<comment type="cofactor">
    <cofactor evidence="1 11">
        <name>Ca(2+)</name>
        <dbReference type="ChEBI" id="CHEBI:29108"/>
    </cofactor>
</comment>
<dbReference type="UniPathway" id="UPA00378"/>
<name>A0A395H816_9EURO</name>
<dbReference type="PRINTS" id="PR00747">
    <property type="entry name" value="GLYHDRLASE47"/>
</dbReference>
<feature type="signal peptide" evidence="15">
    <location>
        <begin position="1"/>
        <end position="23"/>
    </location>
</feature>
<accession>A0A395H816</accession>
<feature type="region of interest" description="Disordered" evidence="14">
    <location>
        <begin position="34"/>
        <end position="55"/>
    </location>
</feature>
<evidence type="ECO:0000313" key="17">
    <source>
        <dbReference type="Proteomes" id="UP000249402"/>
    </source>
</evidence>
<dbReference type="GO" id="GO:0036503">
    <property type="term" value="P:ERAD pathway"/>
    <property type="evidence" value="ECO:0007669"/>
    <property type="project" value="UniProtKB-ARBA"/>
</dbReference>
<dbReference type="SUPFAM" id="SSF48225">
    <property type="entry name" value="Seven-hairpin glycosidases"/>
    <property type="match status" value="1"/>
</dbReference>
<evidence type="ECO:0000256" key="3">
    <source>
        <dbReference type="ARBA" id="ARBA00004321"/>
    </source>
</evidence>
<dbReference type="AlphaFoldDB" id="A0A395H816"/>
<dbReference type="FunFam" id="1.50.10.10:FF:000037">
    <property type="entry name" value="alpha-1,2-Mannosidase"/>
    <property type="match status" value="1"/>
</dbReference>
<comment type="cofactor">
    <cofactor evidence="2">
        <name>Mg(2+)</name>
        <dbReference type="ChEBI" id="CHEBI:18420"/>
    </cofactor>
</comment>
<dbReference type="GO" id="GO:0005509">
    <property type="term" value="F:calcium ion binding"/>
    <property type="evidence" value="ECO:0007669"/>
    <property type="project" value="InterPro"/>
</dbReference>